<gene>
    <name evidence="2" type="ORF">DFA_02377</name>
</gene>
<feature type="region of interest" description="Disordered" evidence="1">
    <location>
        <begin position="43"/>
        <end position="62"/>
    </location>
</feature>
<keyword evidence="3" id="KW-1185">Reference proteome</keyword>
<organism evidence="2 3">
    <name type="scientific">Cavenderia fasciculata</name>
    <name type="common">Slime mold</name>
    <name type="synonym">Dictyostelium fasciculatum</name>
    <dbReference type="NCBI Taxonomy" id="261658"/>
    <lineage>
        <taxon>Eukaryota</taxon>
        <taxon>Amoebozoa</taxon>
        <taxon>Evosea</taxon>
        <taxon>Eumycetozoa</taxon>
        <taxon>Dictyostelia</taxon>
        <taxon>Acytosteliales</taxon>
        <taxon>Cavenderiaceae</taxon>
        <taxon>Cavenderia</taxon>
    </lineage>
</organism>
<evidence type="ECO:0000313" key="3">
    <source>
        <dbReference type="Proteomes" id="UP000007797"/>
    </source>
</evidence>
<evidence type="ECO:0000256" key="1">
    <source>
        <dbReference type="SAM" id="MobiDB-lite"/>
    </source>
</evidence>
<dbReference type="EMBL" id="GL883016">
    <property type="protein sequence ID" value="EGG19130.1"/>
    <property type="molecule type" value="Genomic_DNA"/>
</dbReference>
<protein>
    <submittedName>
        <fullName evidence="2">Uncharacterized protein</fullName>
    </submittedName>
</protein>
<reference evidence="3" key="1">
    <citation type="journal article" date="2011" name="Genome Res.">
        <title>Phylogeny-wide analysis of social amoeba genomes highlights ancient origins for complex intercellular communication.</title>
        <authorList>
            <person name="Heidel A.J."/>
            <person name="Lawal H.M."/>
            <person name="Felder M."/>
            <person name="Schilde C."/>
            <person name="Helps N.R."/>
            <person name="Tunggal B."/>
            <person name="Rivero F."/>
            <person name="John U."/>
            <person name="Schleicher M."/>
            <person name="Eichinger L."/>
            <person name="Platzer M."/>
            <person name="Noegel A.A."/>
            <person name="Schaap P."/>
            <person name="Gloeckner G."/>
        </authorList>
    </citation>
    <scope>NUCLEOTIDE SEQUENCE [LARGE SCALE GENOMIC DNA]</scope>
    <source>
        <strain evidence="3">SH3</strain>
    </source>
</reference>
<dbReference type="AlphaFoldDB" id="F4PZA1"/>
<dbReference type="Proteomes" id="UP000007797">
    <property type="component" value="Unassembled WGS sequence"/>
</dbReference>
<dbReference type="RefSeq" id="XP_004366763.1">
    <property type="nucleotide sequence ID" value="XM_004366706.1"/>
</dbReference>
<dbReference type="KEGG" id="dfa:DFA_02377"/>
<dbReference type="GeneID" id="14871065"/>
<name>F4PZA1_CACFS</name>
<sequence length="62" mass="7161">MLRTSVITKNNARNIPFPNDVRGGHINQLKERIEREEKELHQFINNNNNSSSSSSHLNSLFI</sequence>
<feature type="compositionally biased region" description="Low complexity" evidence="1">
    <location>
        <begin position="45"/>
        <end position="62"/>
    </location>
</feature>
<proteinExistence type="predicted"/>
<evidence type="ECO:0000313" key="2">
    <source>
        <dbReference type="EMBL" id="EGG19130.1"/>
    </source>
</evidence>
<accession>F4PZA1</accession>